<dbReference type="SUPFAM" id="SSF56784">
    <property type="entry name" value="HAD-like"/>
    <property type="match status" value="1"/>
</dbReference>
<proteinExistence type="predicted"/>
<dbReference type="InterPro" id="IPR036412">
    <property type="entry name" value="HAD-like_sf"/>
</dbReference>
<dbReference type="Gene3D" id="3.40.50.1000">
    <property type="entry name" value="HAD superfamily/HAD-like"/>
    <property type="match status" value="1"/>
</dbReference>
<dbReference type="Proteomes" id="UP000314011">
    <property type="component" value="Unassembled WGS sequence"/>
</dbReference>
<dbReference type="AlphaFoldDB" id="A0A5C5G795"/>
<dbReference type="RefSeq" id="WP_140197589.1">
    <property type="nucleotide sequence ID" value="NZ_CP065916.1"/>
</dbReference>
<dbReference type="Pfam" id="PF00702">
    <property type="entry name" value="Hydrolase"/>
    <property type="match status" value="1"/>
</dbReference>
<dbReference type="InterPro" id="IPR023214">
    <property type="entry name" value="HAD_sf"/>
</dbReference>
<organism evidence="1 2">
    <name type="scientific">Pelagovum pacificum</name>
    <dbReference type="NCBI Taxonomy" id="2588711"/>
    <lineage>
        <taxon>Bacteria</taxon>
        <taxon>Pseudomonadati</taxon>
        <taxon>Pseudomonadota</taxon>
        <taxon>Alphaproteobacteria</taxon>
        <taxon>Rhodobacterales</taxon>
        <taxon>Paracoccaceae</taxon>
        <taxon>Pelagovum</taxon>
    </lineage>
</organism>
<gene>
    <name evidence="1" type="ORF">FHY64_19620</name>
</gene>
<reference evidence="1 2" key="1">
    <citation type="submission" date="2019-06" db="EMBL/GenBank/DDBJ databases">
        <title>Genome of new Rhodobacteraceae sp. SM1903.</title>
        <authorList>
            <person name="Ren X."/>
        </authorList>
    </citation>
    <scope>NUCLEOTIDE SEQUENCE [LARGE SCALE GENOMIC DNA]</scope>
    <source>
        <strain evidence="1 2">SM1903</strain>
    </source>
</reference>
<sequence>MKVLLLSNLGSDMGMPLFRLGSYKTNLLPLASSLLRDGDTEIRILASDYVARELKGSARPHGVEPNTILGFRVPELNETGWDSFMTRSYRETLPDEVITLVEAELQARLKGWQPDVIISWEAPTGLFRRLWPDALVLDIMPGAFMRPPYPPLISFDPVGLYGDCWYANEDPTTTRVSDQALAEFGDLRALYLKHFSDLDVRNCLDTSCGLSFAGNICLMPMQITDYFGWKDNTTFQTQFQLLETVLATAPAETDVLPTQYVGSLVSERIIDNSNIDRLRQVWPNLRYDFGLEALDNISQYLISASETVISVSSTLGLQAKILGKRLISPSGSHLAPLADSVSFKDGHAAPVRDLSPFLTAMLTRTHISRERLFRDPTYLRSLLEAFQERQGEAGIERFPDAKLVDQSPGDIVAMSNLERSRTLWRGAFGGEEASTDARLGALKARVRDKNVAAVSFDVFDTLVCRTVLSPAHVFELMSRRLAETHNGILPRSLIDNFAGTRAGTERMIRARLDRATGGPDEMRIEDVYEEMLAAYGLSAELVSELVEIEQELELEVLVPRRDIVSLYKWTRNLGKPTTIISDFIHSGAFVARVLEKCGITEWDGFYVSSETGSKKHSGALFSTYLEERGLDAARCLHVGDNLHGDIAMAEAMGMIAMEIPALPKMAMDRAGILGIDRKLLNDSVRMGAVLSVYAHNNFGMGGSRNGAVAVEGDDGELIDTRFELGFLLLGPLMHFFAQSILQQARDSGCRQIVFFARDTVLPWRMAQALIQPGDPELVYWPVSRSAVAMLEIYQPEDLLNVRIDDFNRSGTLISLMEQRFHLKQWEIDRGAVMQWCSKPFEEVLVSDIHEFAILNIAVQSARSHWKDYYVRVEARRERFLRAARSWGTDFSAPTLTVDFGYRGTIHKKVESLFETPPSLHMFMSYADRSGHPPMRNCSVFYFAEANSRLGGAEPLIEHNLLFETLINEGVGSTLDYIDSEDGSVEVIRDSSVDHPHARAIAEIHSGAIRFSEYWNTRCGPIDRYTVAGRQDLAVFFRHFADTPSAAMALLLSPLIFDNPYAGHQPRRLLDTDAKDLRNGAVWKAGQEAIIASRTVKTVKTVKEDEPVLPPSELPRLRQLGLRFVRPLVLLRAGKNRQIVRNYDRDPVGVFRNSPHTSYRILGRILLGPYL</sequence>
<evidence type="ECO:0000313" key="1">
    <source>
        <dbReference type="EMBL" id="TNY30536.1"/>
    </source>
</evidence>
<keyword evidence="2" id="KW-1185">Reference proteome</keyword>
<dbReference type="Gene3D" id="1.10.150.400">
    <property type="match status" value="1"/>
</dbReference>
<evidence type="ECO:0000313" key="2">
    <source>
        <dbReference type="Proteomes" id="UP000314011"/>
    </source>
</evidence>
<evidence type="ECO:0008006" key="3">
    <source>
        <dbReference type="Google" id="ProtNLM"/>
    </source>
</evidence>
<dbReference type="EMBL" id="VFFF01000005">
    <property type="protein sequence ID" value="TNY30536.1"/>
    <property type="molecule type" value="Genomic_DNA"/>
</dbReference>
<accession>A0A5C5G795</accession>
<dbReference type="OrthoDB" id="8335209at2"/>
<protein>
    <recommendedName>
        <fullName evidence="3">HAD-IA family hydrolase</fullName>
    </recommendedName>
</protein>
<comment type="caution">
    <text evidence="1">The sequence shown here is derived from an EMBL/GenBank/DDBJ whole genome shotgun (WGS) entry which is preliminary data.</text>
</comment>
<name>A0A5C5G795_9RHOB</name>